<dbReference type="InterPro" id="IPR002575">
    <property type="entry name" value="Aminoglycoside_PTrfase"/>
</dbReference>
<keyword evidence="3" id="KW-1185">Reference proteome</keyword>
<dbReference type="PANTHER" id="PTHR47829">
    <property type="entry name" value="HYDROLASE, PUTATIVE (AFU_ORTHOLOGUE AFUA_1G12880)-RELATED"/>
    <property type="match status" value="1"/>
</dbReference>
<reference evidence="2 3" key="1">
    <citation type="submission" date="2014-02" db="EMBL/GenBank/DDBJ databases">
        <title>Whole genome shotgun sequence of Rhodococcus wratislaviensis NBRC 100605.</title>
        <authorList>
            <person name="Hosoyama A."/>
            <person name="Tsuchikane K."/>
            <person name="Yoshida I."/>
            <person name="Ohji S."/>
            <person name="Ichikawa N."/>
            <person name="Yamazoe A."/>
            <person name="Fujita N."/>
        </authorList>
    </citation>
    <scope>NUCLEOTIDE SEQUENCE [LARGE SCALE GENOMIC DNA]</scope>
    <source>
        <strain evidence="2 3">NBRC 100605</strain>
    </source>
</reference>
<sequence length="346" mass="37358">MAVTTHEELEMTPSLPGLDLAVLEAYLRERQPSMLTGQLRGSVIAGGKSNLTYDVTDGAGRWVVRRPPLGHILATAHDMSREYTIMRALAGTGVPVPITFALCDDPEILGAPFYVMGWSDGAAYRWREELEPLGPERVKKISRAMVSTLVDLHAVDYQECGLAGFGRPDGYLERQVSRWGRQLDSSRSRDLAGADELRQRLEAGVPASSSGIVHGDFRLDNLLVNEADEVTAVLDWEMATLGDPLADVALMLAYDTLARLGDGIANASLAPGFLTQDEILDLYSKSSGRDVSDIGFHLGLAFFKLAVILEGIHYRFTQGQTVGEGFGLAGALVEPALAAGLSSIKE</sequence>
<comment type="caution">
    <text evidence="2">The sequence shown here is derived from an EMBL/GenBank/DDBJ whole genome shotgun (WGS) entry which is preliminary data.</text>
</comment>
<dbReference type="AlphaFoldDB" id="X0QD84"/>
<evidence type="ECO:0000259" key="1">
    <source>
        <dbReference type="Pfam" id="PF01636"/>
    </source>
</evidence>
<accession>X0QD84</accession>
<dbReference type="CDD" id="cd05154">
    <property type="entry name" value="ACAD10_11_N-like"/>
    <property type="match status" value="1"/>
</dbReference>
<protein>
    <recommendedName>
        <fullName evidence="1">Aminoglycoside phosphotransferase domain-containing protein</fullName>
    </recommendedName>
</protein>
<dbReference type="SUPFAM" id="SSF56112">
    <property type="entry name" value="Protein kinase-like (PK-like)"/>
    <property type="match status" value="1"/>
</dbReference>
<name>X0QD84_RHOWR</name>
<dbReference type="Pfam" id="PF01636">
    <property type="entry name" value="APH"/>
    <property type="match status" value="1"/>
</dbReference>
<feature type="domain" description="Aminoglycoside phosphotransferase" evidence="1">
    <location>
        <begin position="42"/>
        <end position="267"/>
    </location>
</feature>
<dbReference type="PANTHER" id="PTHR47829:SF1">
    <property type="entry name" value="HAD FAMILY PHOSPHATASE"/>
    <property type="match status" value="1"/>
</dbReference>
<gene>
    <name evidence="2" type="ORF">RW1_093_00090</name>
</gene>
<dbReference type="Gene3D" id="3.90.1200.10">
    <property type="match status" value="1"/>
</dbReference>
<evidence type="ECO:0000313" key="2">
    <source>
        <dbReference type="EMBL" id="GAF49522.1"/>
    </source>
</evidence>
<dbReference type="Proteomes" id="UP000019491">
    <property type="component" value="Unassembled WGS sequence"/>
</dbReference>
<dbReference type="Gene3D" id="3.30.200.20">
    <property type="entry name" value="Phosphorylase Kinase, domain 1"/>
    <property type="match status" value="1"/>
</dbReference>
<dbReference type="RefSeq" id="WP_255221756.1">
    <property type="nucleotide sequence ID" value="NZ_BAWF01000093.1"/>
</dbReference>
<organism evidence="2 3">
    <name type="scientific">Rhodococcus wratislaviensis NBRC 100605</name>
    <dbReference type="NCBI Taxonomy" id="1219028"/>
    <lineage>
        <taxon>Bacteria</taxon>
        <taxon>Bacillati</taxon>
        <taxon>Actinomycetota</taxon>
        <taxon>Actinomycetes</taxon>
        <taxon>Mycobacteriales</taxon>
        <taxon>Nocardiaceae</taxon>
        <taxon>Rhodococcus</taxon>
    </lineage>
</organism>
<dbReference type="InterPro" id="IPR052898">
    <property type="entry name" value="ACAD10-like"/>
</dbReference>
<evidence type="ECO:0000313" key="3">
    <source>
        <dbReference type="Proteomes" id="UP000019491"/>
    </source>
</evidence>
<dbReference type="EMBL" id="BAWF01000093">
    <property type="protein sequence ID" value="GAF49522.1"/>
    <property type="molecule type" value="Genomic_DNA"/>
</dbReference>
<proteinExistence type="predicted"/>
<dbReference type="InterPro" id="IPR041726">
    <property type="entry name" value="ACAD10_11_N"/>
</dbReference>
<dbReference type="InterPro" id="IPR011009">
    <property type="entry name" value="Kinase-like_dom_sf"/>
</dbReference>